<dbReference type="GO" id="GO:1902929">
    <property type="term" value="C:plasma membrane of growing cell tip"/>
    <property type="evidence" value="ECO:0007669"/>
    <property type="project" value="TreeGrafter"/>
</dbReference>
<evidence type="ECO:0000313" key="2">
    <source>
        <dbReference type="EMBL" id="AKF09779.1"/>
    </source>
</evidence>
<gene>
    <name evidence="2" type="ORF">DB32_006928</name>
</gene>
<protein>
    <submittedName>
        <fullName evidence="2">Putative autotransporter protein</fullName>
    </submittedName>
</protein>
<dbReference type="AlphaFoldDB" id="A0A0F6SH40"/>
<reference evidence="2 3" key="1">
    <citation type="submission" date="2015-03" db="EMBL/GenBank/DDBJ databases">
        <title>Genome assembly of Sandaracinus amylolyticus DSM 53668.</title>
        <authorList>
            <person name="Sharma G."/>
            <person name="Subramanian S."/>
        </authorList>
    </citation>
    <scope>NUCLEOTIDE SEQUENCE [LARGE SCALE GENOMIC DNA]</scope>
    <source>
        <strain evidence="2 3">DSM 53668</strain>
    </source>
</reference>
<accession>A0A0F6SH40</accession>
<evidence type="ECO:0000256" key="1">
    <source>
        <dbReference type="SAM" id="MobiDB-lite"/>
    </source>
</evidence>
<dbReference type="STRING" id="927083.DB32_006928"/>
<dbReference type="EMBL" id="CP011125">
    <property type="protein sequence ID" value="AKF09779.1"/>
    <property type="molecule type" value="Genomic_DNA"/>
</dbReference>
<name>A0A0F6SH40_9BACT</name>
<dbReference type="PANTHER" id="PTHR31778:SF2">
    <property type="entry name" value="BUD SITE SELECTION PROTEIN RAX2"/>
    <property type="match status" value="1"/>
</dbReference>
<keyword evidence="3" id="KW-1185">Reference proteome</keyword>
<dbReference type="PANTHER" id="PTHR31778">
    <property type="entry name" value="BUD SITE SELECTION PROTEIN RAX2"/>
    <property type="match status" value="1"/>
</dbReference>
<dbReference type="SUPFAM" id="SSF101898">
    <property type="entry name" value="NHL repeat"/>
    <property type="match status" value="1"/>
</dbReference>
<organism evidence="2 3">
    <name type="scientific">Sandaracinus amylolyticus</name>
    <dbReference type="NCBI Taxonomy" id="927083"/>
    <lineage>
        <taxon>Bacteria</taxon>
        <taxon>Pseudomonadati</taxon>
        <taxon>Myxococcota</taxon>
        <taxon>Polyangia</taxon>
        <taxon>Polyangiales</taxon>
        <taxon>Sandaracinaceae</taxon>
        <taxon>Sandaracinus</taxon>
    </lineage>
</organism>
<dbReference type="Proteomes" id="UP000034883">
    <property type="component" value="Chromosome"/>
</dbReference>
<sequence length="789" mass="81779">MCAALVLGACTCTSSPLLSDRDAAVRPVDAQVVADGFVITDFDAGPPDGGPSCATRDPMAPPRATEGEWVQRFASPGVGGDLPSVDAIAIDARGVVYVGGTFTTAGYAPASNVAAWDGATGWRALGEGVAGPVSSLVLGPDGSLYAAYALDAESEPSRVARWDGTAWTLIGEAVGAVEELAFLGATLFAVGSFDSIGGVDVRSIARWDGSQWSGYAGLHARIECELCGDPAPGTIHAFLARGESAFCVAGAFSTLGVIEAHSAACFDGTTWTAIGMPLDVQAYGVLGVASIYDLAIDPSDSTLVASGDFMLDDTNENGGSIARWTGDRWALIGRGVMQSEGPGTTQAVRSVVFAPSGMYVAGAIDLVNADAPIPVSGVARWDGTRYHDVGGLFPEIGFGTGQDNVRVAAVAPDGSVYFGGLFTRAGSQRVGHVVRWDGTYWTGLRTPGEPYDSVSGQVHALARHRACEIYVGGLFEYAGQVRVDNVARYRPGVGFAAMGRGVRGEVNDIDVMSDGRVVIGGSFIDPAEAPRFRNVAMWSDGAWEPLGESLDGRVWTVAVHDLESPDEPDLVYAGGAFTGQLAMWNGETWRAIGGGLLGYPNDGEPGEPLAIAQDLLVDPESGDLIVAGRFQRVGEDELVVNNIARWDGEAWHAYGEGLGGLGDGALALAWWNGRLVVAGSFSRSGDTEVGQVAMWNGTAWEPVGGIVGNAVEALHAVGDVLFAGGVFDVPGGESSFVAAFDGTSWIGLGRGTSDGVEAIVSLDDGVYVGGSFDRAGTSASIGLAQWRWE</sequence>
<dbReference type="KEGG" id="samy:DB32_006928"/>
<evidence type="ECO:0000313" key="3">
    <source>
        <dbReference type="Proteomes" id="UP000034883"/>
    </source>
</evidence>
<dbReference type="SUPFAM" id="SSF63829">
    <property type="entry name" value="Calcium-dependent phosphotriesterase"/>
    <property type="match status" value="1"/>
</dbReference>
<feature type="region of interest" description="Disordered" evidence="1">
    <location>
        <begin position="44"/>
        <end position="64"/>
    </location>
</feature>
<proteinExistence type="predicted"/>